<dbReference type="OrthoDB" id="4917326at2759"/>
<keyword evidence="2" id="KW-1185">Reference proteome</keyword>
<evidence type="ECO:0008006" key="3">
    <source>
        <dbReference type="Google" id="ProtNLM"/>
    </source>
</evidence>
<accession>A0A1Q8S289</accession>
<evidence type="ECO:0000313" key="2">
    <source>
        <dbReference type="Proteomes" id="UP000186583"/>
    </source>
</evidence>
<proteinExistence type="predicted"/>
<sequence length="85" mass="9129">MFVFSNGSGATNGAVEYGFVIYGGSKRVALGCDRLGLAKVFDAEVEGARAGLRRALQTHHVQPVQMCIDNTSVIQDIRCKVLDLS</sequence>
<reference evidence="1 2" key="1">
    <citation type="submission" date="2016-11" db="EMBL/GenBank/DDBJ databases">
        <title>Draft Genome Assembly of Colletotrichum chlorophyti a pathogen of herbaceous plants.</title>
        <authorList>
            <person name="Gan P."/>
            <person name="Narusaka M."/>
            <person name="Tsushima A."/>
            <person name="Narusaka Y."/>
            <person name="Takano Y."/>
            <person name="Shirasu K."/>
        </authorList>
    </citation>
    <scope>NUCLEOTIDE SEQUENCE [LARGE SCALE GENOMIC DNA]</scope>
    <source>
        <strain evidence="1 2">NTL11</strain>
    </source>
</reference>
<evidence type="ECO:0000313" key="1">
    <source>
        <dbReference type="EMBL" id="OLN95517.1"/>
    </source>
</evidence>
<dbReference type="AlphaFoldDB" id="A0A1Q8S289"/>
<comment type="caution">
    <text evidence="1">The sequence shown here is derived from an EMBL/GenBank/DDBJ whole genome shotgun (WGS) entry which is preliminary data.</text>
</comment>
<protein>
    <recommendedName>
        <fullName evidence="3">RNase H type-1 domain-containing protein</fullName>
    </recommendedName>
</protein>
<dbReference type="Proteomes" id="UP000186583">
    <property type="component" value="Unassembled WGS sequence"/>
</dbReference>
<organism evidence="1 2">
    <name type="scientific">Colletotrichum chlorophyti</name>
    <dbReference type="NCBI Taxonomy" id="708187"/>
    <lineage>
        <taxon>Eukaryota</taxon>
        <taxon>Fungi</taxon>
        <taxon>Dikarya</taxon>
        <taxon>Ascomycota</taxon>
        <taxon>Pezizomycotina</taxon>
        <taxon>Sordariomycetes</taxon>
        <taxon>Hypocreomycetidae</taxon>
        <taxon>Glomerellales</taxon>
        <taxon>Glomerellaceae</taxon>
        <taxon>Colletotrichum</taxon>
    </lineage>
</organism>
<gene>
    <name evidence="1" type="ORF">CCHL11_05141</name>
</gene>
<dbReference type="EMBL" id="MPGH01000035">
    <property type="protein sequence ID" value="OLN95517.1"/>
    <property type="molecule type" value="Genomic_DNA"/>
</dbReference>
<name>A0A1Q8S289_9PEZI</name>